<accession>A0A8X6J0S5</accession>
<dbReference type="EMBL" id="BMAO01037060">
    <property type="protein sequence ID" value="GFR14985.1"/>
    <property type="molecule type" value="Genomic_DNA"/>
</dbReference>
<protein>
    <submittedName>
        <fullName evidence="2">Uncharacterized protein</fullName>
    </submittedName>
</protein>
<dbReference type="AlphaFoldDB" id="A0A8X6J0S5"/>
<gene>
    <name evidence="2" type="ORF">TNCT_82661</name>
</gene>
<organism evidence="2 3">
    <name type="scientific">Trichonephila clavata</name>
    <name type="common">Joro spider</name>
    <name type="synonym">Nephila clavata</name>
    <dbReference type="NCBI Taxonomy" id="2740835"/>
    <lineage>
        <taxon>Eukaryota</taxon>
        <taxon>Metazoa</taxon>
        <taxon>Ecdysozoa</taxon>
        <taxon>Arthropoda</taxon>
        <taxon>Chelicerata</taxon>
        <taxon>Arachnida</taxon>
        <taxon>Araneae</taxon>
        <taxon>Araneomorphae</taxon>
        <taxon>Entelegynae</taxon>
        <taxon>Araneoidea</taxon>
        <taxon>Nephilidae</taxon>
        <taxon>Trichonephila</taxon>
    </lineage>
</organism>
<name>A0A8X6J0S5_TRICU</name>
<proteinExistence type="predicted"/>
<keyword evidence="3" id="KW-1185">Reference proteome</keyword>
<sequence>MKREYNSYKKSQLDFDFKHDGGEKEPGDGDSTRGQDLLKKIRIMLDLKDNVGVGEKGILQKRAVGPENIARGGGNRILQNEPWDGDSQFGF</sequence>
<feature type="region of interest" description="Disordered" evidence="1">
    <location>
        <begin position="15"/>
        <end position="35"/>
    </location>
</feature>
<evidence type="ECO:0000256" key="1">
    <source>
        <dbReference type="SAM" id="MobiDB-lite"/>
    </source>
</evidence>
<comment type="caution">
    <text evidence="2">The sequence shown here is derived from an EMBL/GenBank/DDBJ whole genome shotgun (WGS) entry which is preliminary data.</text>
</comment>
<evidence type="ECO:0000313" key="2">
    <source>
        <dbReference type="EMBL" id="GFR14985.1"/>
    </source>
</evidence>
<evidence type="ECO:0000313" key="3">
    <source>
        <dbReference type="Proteomes" id="UP000887116"/>
    </source>
</evidence>
<feature type="region of interest" description="Disordered" evidence="1">
    <location>
        <begin position="69"/>
        <end position="91"/>
    </location>
</feature>
<reference evidence="2" key="1">
    <citation type="submission" date="2020-07" db="EMBL/GenBank/DDBJ databases">
        <title>Multicomponent nature underlies the extraordinary mechanical properties of spider dragline silk.</title>
        <authorList>
            <person name="Kono N."/>
            <person name="Nakamura H."/>
            <person name="Mori M."/>
            <person name="Yoshida Y."/>
            <person name="Ohtoshi R."/>
            <person name="Malay A.D."/>
            <person name="Moran D.A.P."/>
            <person name="Tomita M."/>
            <person name="Numata K."/>
            <person name="Arakawa K."/>
        </authorList>
    </citation>
    <scope>NUCLEOTIDE SEQUENCE</scope>
</reference>
<dbReference type="Proteomes" id="UP000887116">
    <property type="component" value="Unassembled WGS sequence"/>
</dbReference>